<evidence type="ECO:0000256" key="1">
    <source>
        <dbReference type="SAM" id="MobiDB-lite"/>
    </source>
</evidence>
<dbReference type="InterPro" id="IPR025637">
    <property type="entry name" value="DUF4333"/>
</dbReference>
<dbReference type="OrthoDB" id="5193721at2"/>
<dbReference type="RefSeq" id="WP_098482239.1">
    <property type="nucleotide sequence ID" value="NZ_PDJI01000004.1"/>
</dbReference>
<comment type="caution">
    <text evidence="4">The sequence shown here is derived from an EMBL/GenBank/DDBJ whole genome shotgun (WGS) entry which is preliminary data.</text>
</comment>
<feature type="region of interest" description="Disordered" evidence="1">
    <location>
        <begin position="105"/>
        <end position="129"/>
    </location>
</feature>
<feature type="compositionally biased region" description="Polar residues" evidence="1">
    <location>
        <begin position="114"/>
        <end position="129"/>
    </location>
</feature>
<dbReference type="AlphaFoldDB" id="A0A2A9EG06"/>
<feature type="signal peptide" evidence="2">
    <location>
        <begin position="1"/>
        <end position="22"/>
    </location>
</feature>
<accession>A0A2A9EG06</accession>
<evidence type="ECO:0000313" key="5">
    <source>
        <dbReference type="Proteomes" id="UP000222106"/>
    </source>
</evidence>
<reference evidence="4 5" key="1">
    <citation type="submission" date="2017-10" db="EMBL/GenBank/DDBJ databases">
        <title>Sequencing the genomes of 1000 actinobacteria strains.</title>
        <authorList>
            <person name="Klenk H.-P."/>
        </authorList>
    </citation>
    <scope>NUCLEOTIDE SEQUENCE [LARGE SCALE GENOMIC DNA]</scope>
    <source>
        <strain evidence="4 5">DSM 21838</strain>
    </source>
</reference>
<dbReference type="PROSITE" id="PS51257">
    <property type="entry name" value="PROKAR_LIPOPROTEIN"/>
    <property type="match status" value="1"/>
</dbReference>
<evidence type="ECO:0000259" key="3">
    <source>
        <dbReference type="Pfam" id="PF14230"/>
    </source>
</evidence>
<evidence type="ECO:0000313" key="4">
    <source>
        <dbReference type="EMBL" id="PFG37858.1"/>
    </source>
</evidence>
<protein>
    <submittedName>
        <fullName evidence="4">Uncharacterized protein DUF4333</fullName>
    </submittedName>
</protein>
<gene>
    <name evidence="4" type="ORF">ATJ97_0322</name>
</gene>
<feature type="domain" description="DUF4333" evidence="3">
    <location>
        <begin position="19"/>
        <end position="93"/>
    </location>
</feature>
<dbReference type="EMBL" id="PDJI01000004">
    <property type="protein sequence ID" value="PFG37858.1"/>
    <property type="molecule type" value="Genomic_DNA"/>
</dbReference>
<name>A0A2A9EG06_9MICO</name>
<evidence type="ECO:0000256" key="2">
    <source>
        <dbReference type="SAM" id="SignalP"/>
    </source>
</evidence>
<dbReference type="Pfam" id="PF14230">
    <property type="entry name" value="DUF4333"/>
    <property type="match status" value="1"/>
</dbReference>
<keyword evidence="2" id="KW-0732">Signal</keyword>
<keyword evidence="5" id="KW-1185">Reference proteome</keyword>
<dbReference type="Proteomes" id="UP000222106">
    <property type="component" value="Unassembled WGS sequence"/>
</dbReference>
<sequence>MRRTGRAARRVSVVLATLALVACSGGRSVEPLAPDVVAEKIADALEEEVGVRPVVACSEELPAEVGAELVCDLTTAGAPETIYPVTATVTSVDPDTGEVKFDVSVADAPEGSEGPTTSTEPSATGEATG</sequence>
<feature type="chain" id="PRO_5038904120" evidence="2">
    <location>
        <begin position="23"/>
        <end position="129"/>
    </location>
</feature>
<organism evidence="4 5">
    <name type="scientific">Georgenia soli</name>
    <dbReference type="NCBI Taxonomy" id="638953"/>
    <lineage>
        <taxon>Bacteria</taxon>
        <taxon>Bacillati</taxon>
        <taxon>Actinomycetota</taxon>
        <taxon>Actinomycetes</taxon>
        <taxon>Micrococcales</taxon>
        <taxon>Bogoriellaceae</taxon>
        <taxon>Georgenia</taxon>
    </lineage>
</organism>
<proteinExistence type="predicted"/>